<gene>
    <name evidence="2" type="ORF">IAC59_07730</name>
</gene>
<dbReference type="Proteomes" id="UP000824123">
    <property type="component" value="Unassembled WGS sequence"/>
</dbReference>
<dbReference type="Pfam" id="PF11187">
    <property type="entry name" value="Mbeg1-like"/>
    <property type="match status" value="1"/>
</dbReference>
<dbReference type="SUPFAM" id="SSF53474">
    <property type="entry name" value="alpha/beta-Hydrolases"/>
    <property type="match status" value="1"/>
</dbReference>
<name>A0A9D1S4N0_9FIRM</name>
<protein>
    <submittedName>
        <fullName evidence="2">DUF2974 domain-containing protein</fullName>
    </submittedName>
</protein>
<dbReference type="EMBL" id="DVNK01000049">
    <property type="protein sequence ID" value="HIU47134.1"/>
    <property type="molecule type" value="Genomic_DNA"/>
</dbReference>
<proteinExistence type="predicted"/>
<dbReference type="InterPro" id="IPR029058">
    <property type="entry name" value="AB_hydrolase_fold"/>
</dbReference>
<accession>A0A9D1S4N0</accession>
<dbReference type="InterPro" id="IPR024499">
    <property type="entry name" value="Mbeg1-like"/>
</dbReference>
<feature type="compositionally biased region" description="Low complexity" evidence="1">
    <location>
        <begin position="80"/>
        <end position="95"/>
    </location>
</feature>
<reference evidence="2" key="1">
    <citation type="submission" date="2020-10" db="EMBL/GenBank/DDBJ databases">
        <authorList>
            <person name="Gilroy R."/>
        </authorList>
    </citation>
    <scope>NUCLEOTIDE SEQUENCE</scope>
    <source>
        <strain evidence="2">ChiSxjej2B14-8506</strain>
    </source>
</reference>
<evidence type="ECO:0000313" key="3">
    <source>
        <dbReference type="Proteomes" id="UP000824123"/>
    </source>
</evidence>
<reference evidence="2" key="2">
    <citation type="journal article" date="2021" name="PeerJ">
        <title>Extensive microbial diversity within the chicken gut microbiome revealed by metagenomics and culture.</title>
        <authorList>
            <person name="Gilroy R."/>
            <person name="Ravi A."/>
            <person name="Getino M."/>
            <person name="Pursley I."/>
            <person name="Horton D.L."/>
            <person name="Alikhan N.F."/>
            <person name="Baker D."/>
            <person name="Gharbi K."/>
            <person name="Hall N."/>
            <person name="Watson M."/>
            <person name="Adriaenssens E.M."/>
            <person name="Foster-Nyarko E."/>
            <person name="Jarju S."/>
            <person name="Secka A."/>
            <person name="Antonio M."/>
            <person name="Oren A."/>
            <person name="Chaudhuri R.R."/>
            <person name="La Ragione R."/>
            <person name="Hildebrand F."/>
            <person name="Pallen M.J."/>
        </authorList>
    </citation>
    <scope>NUCLEOTIDE SEQUENCE</scope>
    <source>
        <strain evidence="2">ChiSxjej2B14-8506</strain>
    </source>
</reference>
<feature type="region of interest" description="Disordered" evidence="1">
    <location>
        <begin position="59"/>
        <end position="104"/>
    </location>
</feature>
<evidence type="ECO:0000313" key="2">
    <source>
        <dbReference type="EMBL" id="HIU47134.1"/>
    </source>
</evidence>
<organism evidence="2 3">
    <name type="scientific">Candidatus Fimadaptatus faecigallinarum</name>
    <dbReference type="NCBI Taxonomy" id="2840814"/>
    <lineage>
        <taxon>Bacteria</taxon>
        <taxon>Bacillati</taxon>
        <taxon>Bacillota</taxon>
        <taxon>Clostridia</taxon>
        <taxon>Eubacteriales</taxon>
        <taxon>Candidatus Fimadaptatus</taxon>
    </lineage>
</organism>
<dbReference type="AlphaFoldDB" id="A0A9D1S4N0"/>
<sequence length="411" mass="43088">MANIIDYARGATGPALRFKDMNAADALALTLLSWLDWDGIGGEGVELARAAQQIEGAGASMEADADSQADGGAGLGGARGAAANGGNSDAAGSDAEPMMRASGATSVQAPGAELELARVMAASPRYGGLKLYGFERADMAQPALQFAALTLWDGHDAYLAFRGTDSSLAGWFEDIQLAYSEATPSQLYAQAYLERAARRFGGGLYLGGHSKGGALALYAAVNAGAVQPRIRRVYSFDGPGLSRTAYQSASYAQLRARLLAIVPPESVVGMLLWQDGELRVVRSDARGVRQHDPMSWLTDARGLVYAAELSPESLRLRDVARALLSALPPQGIEQLANSLYALVLSTGARTLGELSQYFASHPDVLGQVQQDAGGRAMYTLLYLMATAAGGDAQSSEQQQRQALEGLPGLGL</sequence>
<dbReference type="Gene3D" id="3.40.50.1820">
    <property type="entry name" value="alpha/beta hydrolase"/>
    <property type="match status" value="1"/>
</dbReference>
<evidence type="ECO:0000256" key="1">
    <source>
        <dbReference type="SAM" id="MobiDB-lite"/>
    </source>
</evidence>
<comment type="caution">
    <text evidence="2">The sequence shown here is derived from an EMBL/GenBank/DDBJ whole genome shotgun (WGS) entry which is preliminary data.</text>
</comment>